<dbReference type="Proteomes" id="UP000612808">
    <property type="component" value="Unassembled WGS sequence"/>
</dbReference>
<sequence length="78" mass="8628">MYSGGRDRHPVLVVLDLAWNADLHDGLSFRFRGTVAPSGTDACRDESPEGARYRLMVRLGLTAGHRFPETTCDPRLVA</sequence>
<evidence type="ECO:0000313" key="2">
    <source>
        <dbReference type="Proteomes" id="UP000612808"/>
    </source>
</evidence>
<reference evidence="1" key="1">
    <citation type="submission" date="2021-01" db="EMBL/GenBank/DDBJ databases">
        <title>Whole genome shotgun sequence of Actinocatenispora rupis NBRC 107355.</title>
        <authorList>
            <person name="Komaki H."/>
            <person name="Tamura T."/>
        </authorList>
    </citation>
    <scope>NUCLEOTIDE SEQUENCE</scope>
    <source>
        <strain evidence="1">NBRC 107355</strain>
    </source>
</reference>
<dbReference type="EMBL" id="BOMB01000028">
    <property type="protein sequence ID" value="GID13954.1"/>
    <property type="molecule type" value="Genomic_DNA"/>
</dbReference>
<comment type="caution">
    <text evidence="1">The sequence shown here is derived from an EMBL/GenBank/DDBJ whole genome shotgun (WGS) entry which is preliminary data.</text>
</comment>
<keyword evidence="2" id="KW-1185">Reference proteome</keyword>
<evidence type="ECO:0000313" key="1">
    <source>
        <dbReference type="EMBL" id="GID13954.1"/>
    </source>
</evidence>
<accession>A0A8J3NC29</accession>
<gene>
    <name evidence="1" type="ORF">Aru02nite_48430</name>
</gene>
<dbReference type="AlphaFoldDB" id="A0A8J3NC29"/>
<protein>
    <submittedName>
        <fullName evidence="1">Uncharacterized protein</fullName>
    </submittedName>
</protein>
<proteinExistence type="predicted"/>
<organism evidence="1 2">
    <name type="scientific">Actinocatenispora rupis</name>
    <dbReference type="NCBI Taxonomy" id="519421"/>
    <lineage>
        <taxon>Bacteria</taxon>
        <taxon>Bacillati</taxon>
        <taxon>Actinomycetota</taxon>
        <taxon>Actinomycetes</taxon>
        <taxon>Micromonosporales</taxon>
        <taxon>Micromonosporaceae</taxon>
        <taxon>Actinocatenispora</taxon>
    </lineage>
</organism>
<name>A0A8J3NC29_9ACTN</name>